<reference evidence="1 2" key="1">
    <citation type="journal article" date="2018" name="Front. Plant Sci.">
        <title>Red Clover (Trifolium pratense) and Zigzag Clover (T. medium) - A Picture of Genomic Similarities and Differences.</title>
        <authorList>
            <person name="Dluhosova J."/>
            <person name="Istvanek J."/>
            <person name="Nedelnik J."/>
            <person name="Repkova J."/>
        </authorList>
    </citation>
    <scope>NUCLEOTIDE SEQUENCE [LARGE SCALE GENOMIC DNA]</scope>
    <source>
        <strain evidence="2">cv. 10/8</strain>
        <tissue evidence="1">Leaf</tissue>
    </source>
</reference>
<dbReference type="AlphaFoldDB" id="A0A392R270"/>
<feature type="non-terminal residue" evidence="1">
    <location>
        <position position="1"/>
    </location>
</feature>
<name>A0A392R270_9FABA</name>
<evidence type="ECO:0000313" key="1">
    <source>
        <dbReference type="EMBL" id="MCI29940.1"/>
    </source>
</evidence>
<evidence type="ECO:0000313" key="2">
    <source>
        <dbReference type="Proteomes" id="UP000265520"/>
    </source>
</evidence>
<comment type="caution">
    <text evidence="1">The sequence shown here is derived from an EMBL/GenBank/DDBJ whole genome shotgun (WGS) entry which is preliminary data.</text>
</comment>
<keyword evidence="2" id="KW-1185">Reference proteome</keyword>
<dbReference type="Proteomes" id="UP000265520">
    <property type="component" value="Unassembled WGS sequence"/>
</dbReference>
<accession>A0A392R270</accession>
<protein>
    <submittedName>
        <fullName evidence="1">Uncharacterized protein</fullName>
    </submittedName>
</protein>
<sequence length="54" mass="6091">SFAISGNTVSGTSVERERFVTTTATQVNDADHRDLETKVNDVHMKRKKRLTTLQ</sequence>
<organism evidence="1 2">
    <name type="scientific">Trifolium medium</name>
    <dbReference type="NCBI Taxonomy" id="97028"/>
    <lineage>
        <taxon>Eukaryota</taxon>
        <taxon>Viridiplantae</taxon>
        <taxon>Streptophyta</taxon>
        <taxon>Embryophyta</taxon>
        <taxon>Tracheophyta</taxon>
        <taxon>Spermatophyta</taxon>
        <taxon>Magnoliopsida</taxon>
        <taxon>eudicotyledons</taxon>
        <taxon>Gunneridae</taxon>
        <taxon>Pentapetalae</taxon>
        <taxon>rosids</taxon>
        <taxon>fabids</taxon>
        <taxon>Fabales</taxon>
        <taxon>Fabaceae</taxon>
        <taxon>Papilionoideae</taxon>
        <taxon>50 kb inversion clade</taxon>
        <taxon>NPAAA clade</taxon>
        <taxon>Hologalegina</taxon>
        <taxon>IRL clade</taxon>
        <taxon>Trifolieae</taxon>
        <taxon>Trifolium</taxon>
    </lineage>
</organism>
<proteinExistence type="predicted"/>
<dbReference type="EMBL" id="LXQA010175919">
    <property type="protein sequence ID" value="MCI29940.1"/>
    <property type="molecule type" value="Genomic_DNA"/>
</dbReference>